<accession>A0A830FIM2</accession>
<dbReference type="EMBL" id="BMPG01000001">
    <property type="protein sequence ID" value="GGL50850.1"/>
    <property type="molecule type" value="Genomic_DNA"/>
</dbReference>
<comment type="caution">
    <text evidence="1">The sequence shown here is derived from an EMBL/GenBank/DDBJ whole genome shotgun (WGS) entry which is preliminary data.</text>
</comment>
<keyword evidence="2" id="KW-1185">Reference proteome</keyword>
<name>A0A830FIM2_9EURY</name>
<gene>
    <name evidence="1" type="ORF">GCM10009039_06330</name>
</gene>
<proteinExistence type="predicted"/>
<evidence type="ECO:0000313" key="1">
    <source>
        <dbReference type="EMBL" id="GGL50850.1"/>
    </source>
</evidence>
<dbReference type="RefSeq" id="WP_188975758.1">
    <property type="nucleotide sequence ID" value="NZ_BMPG01000001.1"/>
</dbReference>
<dbReference type="OrthoDB" id="264484at2157"/>
<reference evidence="1" key="1">
    <citation type="journal article" date="2014" name="Int. J. Syst. Evol. Microbiol.">
        <title>Complete genome sequence of Corynebacterium casei LMG S-19264T (=DSM 44701T), isolated from a smear-ripened cheese.</title>
        <authorList>
            <consortium name="US DOE Joint Genome Institute (JGI-PGF)"/>
            <person name="Walter F."/>
            <person name="Albersmeier A."/>
            <person name="Kalinowski J."/>
            <person name="Ruckert C."/>
        </authorList>
    </citation>
    <scope>NUCLEOTIDE SEQUENCE</scope>
    <source>
        <strain evidence="1">JCM 19596</strain>
    </source>
</reference>
<organism evidence="1 2">
    <name type="scientific">Halocalculus aciditolerans</name>
    <dbReference type="NCBI Taxonomy" id="1383812"/>
    <lineage>
        <taxon>Archaea</taxon>
        <taxon>Methanobacteriati</taxon>
        <taxon>Methanobacteriota</taxon>
        <taxon>Stenosarchaea group</taxon>
        <taxon>Halobacteria</taxon>
        <taxon>Halobacteriales</taxon>
        <taxon>Halobacteriaceae</taxon>
        <taxon>Halocalculus</taxon>
    </lineage>
</organism>
<evidence type="ECO:0000313" key="2">
    <source>
        <dbReference type="Proteomes" id="UP000607197"/>
    </source>
</evidence>
<protein>
    <submittedName>
        <fullName evidence="1">Uncharacterized protein</fullName>
    </submittedName>
</protein>
<dbReference type="Proteomes" id="UP000607197">
    <property type="component" value="Unassembled WGS sequence"/>
</dbReference>
<dbReference type="AlphaFoldDB" id="A0A830FIM2"/>
<sequence>MGTDRKPEGTVPPIEDILDVEIAERGNVERYRIVERTRYEAEVILFEEDETGAIKQALYQIDVTRSLGDEDHHVHWTFLGYRNDE</sequence>
<reference evidence="1" key="2">
    <citation type="submission" date="2020-09" db="EMBL/GenBank/DDBJ databases">
        <authorList>
            <person name="Sun Q."/>
            <person name="Ohkuma M."/>
        </authorList>
    </citation>
    <scope>NUCLEOTIDE SEQUENCE</scope>
    <source>
        <strain evidence="1">JCM 19596</strain>
    </source>
</reference>